<evidence type="ECO:0000313" key="4">
    <source>
        <dbReference type="Proteomes" id="UP000007953"/>
    </source>
</evidence>
<feature type="transmembrane region" description="Helical" evidence="2">
    <location>
        <begin position="155"/>
        <end position="175"/>
    </location>
</feature>
<sequence length="177" mass="18311">MPVRGRAQPAAVAARRGRYATRVAPPGLLAARRRRRGTGRAGDAALERRAGHSRRRRCHAAGANGRAFAVALAGGARARPAHPFRPGASMNGIGTRWLAGATLGLPLAVALCALPVRWLPGGWASGVAGALLACVPLWVSILCASLLFPTSRQAWATLAAANALAFALLWAPHLLAA</sequence>
<proteinExistence type="predicted"/>
<name>F6GB81_RALS8</name>
<geneLocation type="plasmid" evidence="4"/>
<accession>F6GB81</accession>
<dbReference type="KEGG" id="rsn:RSPO_m01649"/>
<organism evidence="3 4">
    <name type="scientific">Ralstonia solanacearum (strain Po82)</name>
    <dbReference type="NCBI Taxonomy" id="1031711"/>
    <lineage>
        <taxon>Bacteria</taxon>
        <taxon>Pseudomonadati</taxon>
        <taxon>Pseudomonadota</taxon>
        <taxon>Betaproteobacteria</taxon>
        <taxon>Burkholderiales</taxon>
        <taxon>Burkholderiaceae</taxon>
        <taxon>Ralstonia</taxon>
        <taxon>Ralstonia solanacearum species complex</taxon>
    </lineage>
</organism>
<reference evidence="3 4" key="1">
    <citation type="journal article" date="2011" name="J. Bacteriol.">
        <title>Complete genome sequence of the plant pathogen Ralstonia solanacearum strain Po82.</title>
        <authorList>
            <person name="Xu J."/>
            <person name="Zheng H.J."/>
            <person name="Liu L."/>
            <person name="Pan Z.C."/>
            <person name="Prior P."/>
            <person name="Tang B."/>
            <person name="Xu J.S."/>
            <person name="Zhang H."/>
            <person name="Tian Q."/>
            <person name="Zhang L.Q."/>
            <person name="Feng J."/>
        </authorList>
    </citation>
    <scope>NUCLEOTIDE SEQUENCE [LARGE SCALE GENOMIC DNA]</scope>
    <source>
        <strain evidence="4">Po82</strain>
    </source>
</reference>
<dbReference type="AlphaFoldDB" id="F6GB81"/>
<evidence type="ECO:0008006" key="5">
    <source>
        <dbReference type="Google" id="ProtNLM"/>
    </source>
</evidence>
<evidence type="ECO:0000256" key="1">
    <source>
        <dbReference type="SAM" id="MobiDB-lite"/>
    </source>
</evidence>
<feature type="transmembrane region" description="Helical" evidence="2">
    <location>
        <begin position="97"/>
        <end position="116"/>
    </location>
</feature>
<dbReference type="HOGENOM" id="CLU_1516702_0_0_4"/>
<keyword evidence="2" id="KW-0812">Transmembrane</keyword>
<keyword evidence="2" id="KW-0472">Membrane</keyword>
<protein>
    <recommendedName>
        <fullName evidence="5">Transmembrane protein</fullName>
    </recommendedName>
</protein>
<gene>
    <name evidence="3" type="ordered locus">RSPO_m01649</name>
</gene>
<evidence type="ECO:0000313" key="3">
    <source>
        <dbReference type="EMBL" id="AEG72282.1"/>
    </source>
</evidence>
<evidence type="ECO:0000256" key="2">
    <source>
        <dbReference type="SAM" id="Phobius"/>
    </source>
</evidence>
<dbReference type="Proteomes" id="UP000007953">
    <property type="component" value="Plasmid megaplasmid"/>
</dbReference>
<dbReference type="PATRIC" id="fig|1031711.3.peg.4814"/>
<keyword evidence="3" id="KW-0614">Plasmid</keyword>
<keyword evidence="2" id="KW-1133">Transmembrane helix</keyword>
<feature type="transmembrane region" description="Helical" evidence="2">
    <location>
        <begin position="122"/>
        <end position="148"/>
    </location>
</feature>
<feature type="region of interest" description="Disordered" evidence="1">
    <location>
        <begin position="32"/>
        <end position="56"/>
    </location>
</feature>
<dbReference type="EMBL" id="CP002820">
    <property type="protein sequence ID" value="AEG72282.1"/>
    <property type="molecule type" value="Genomic_DNA"/>
</dbReference>